<dbReference type="InterPro" id="IPR006620">
    <property type="entry name" value="Pro_4_hyd_alph"/>
</dbReference>
<dbReference type="Pfam" id="PF10637">
    <property type="entry name" value="Ofd1_CTDD"/>
    <property type="match status" value="1"/>
</dbReference>
<dbReference type="WBParaSite" id="BXY_1745100.1">
    <property type="protein sequence ID" value="BXY_1745100.1"/>
    <property type="gene ID" value="BXY_1745100"/>
</dbReference>
<dbReference type="Proteomes" id="UP000095284">
    <property type="component" value="Unplaced"/>
</dbReference>
<dbReference type="Pfam" id="PF13661">
    <property type="entry name" value="2OG-FeII_Oxy_4"/>
    <property type="match status" value="1"/>
</dbReference>
<dbReference type="GO" id="GO:0005506">
    <property type="term" value="F:iron ion binding"/>
    <property type="evidence" value="ECO:0007669"/>
    <property type="project" value="InterPro"/>
</dbReference>
<evidence type="ECO:0000313" key="15">
    <source>
        <dbReference type="Proteomes" id="UP000659654"/>
    </source>
</evidence>
<dbReference type="PROSITE" id="PS51471">
    <property type="entry name" value="FE2OG_OXY"/>
    <property type="match status" value="1"/>
</dbReference>
<keyword evidence="4" id="KW-0847">Vitamin C</keyword>
<gene>
    <name evidence="12" type="ORF">BXYJ_LOCUS4544</name>
</gene>
<dbReference type="GO" id="GO:0031543">
    <property type="term" value="F:peptidyl-proline dioxygenase activity"/>
    <property type="evidence" value="ECO:0007669"/>
    <property type="project" value="UniProtKB-ARBA"/>
</dbReference>
<evidence type="ECO:0000256" key="5">
    <source>
        <dbReference type="ARBA" id="ARBA00022964"/>
    </source>
</evidence>
<reference evidence="16" key="1">
    <citation type="submission" date="2016-11" db="UniProtKB">
        <authorList>
            <consortium name="WormBaseParasite"/>
        </authorList>
    </citation>
    <scope>IDENTIFICATION</scope>
</reference>
<feature type="domain" description="Fe2OG dioxygenase" evidence="11">
    <location>
        <begin position="124"/>
        <end position="226"/>
    </location>
</feature>
<keyword evidence="7" id="KW-0408">Iron</keyword>
<keyword evidence="15" id="KW-1185">Reference proteome</keyword>
<dbReference type="InterPro" id="IPR039558">
    <property type="entry name" value="TPA1/OFD1_N"/>
</dbReference>
<dbReference type="PANTHER" id="PTHR12117">
    <property type="entry name" value="HISTONE ACETYLTRANSFERASE COMPLEX"/>
    <property type="match status" value="1"/>
</dbReference>
<name>A0A1I7SWM0_BURXY</name>
<feature type="region of interest" description="Disordered" evidence="10">
    <location>
        <begin position="495"/>
        <end position="522"/>
    </location>
</feature>
<dbReference type="OrthoDB" id="430522at2759"/>
<evidence type="ECO:0000259" key="11">
    <source>
        <dbReference type="PROSITE" id="PS51471"/>
    </source>
</evidence>
<dbReference type="SMR" id="A0A1I7SWM0"/>
<evidence type="ECO:0000313" key="12">
    <source>
        <dbReference type="EMBL" id="CAD5216467.1"/>
    </source>
</evidence>
<dbReference type="Gene3D" id="2.60.120.620">
    <property type="entry name" value="q2cbj1_9rhob like domain"/>
    <property type="match status" value="2"/>
</dbReference>
<dbReference type="InterPro" id="IPR019601">
    <property type="entry name" value="Oxoglutarate/Fe-dep_Oase_C"/>
</dbReference>
<dbReference type="PANTHER" id="PTHR12117:SF0">
    <property type="entry name" value="PROLYL 3-HYDROXYLASE OGFOD1"/>
    <property type="match status" value="1"/>
</dbReference>
<dbReference type="GO" id="GO:0005737">
    <property type="term" value="C:cytoplasm"/>
    <property type="evidence" value="ECO:0007669"/>
    <property type="project" value="TreeGrafter"/>
</dbReference>
<evidence type="ECO:0000256" key="3">
    <source>
        <dbReference type="ARBA" id="ARBA00022723"/>
    </source>
</evidence>
<evidence type="ECO:0000256" key="9">
    <source>
        <dbReference type="ARBA" id="ARBA00047444"/>
    </source>
</evidence>
<keyword evidence="5" id="KW-0223">Dioxygenase</keyword>
<evidence type="ECO:0000256" key="6">
    <source>
        <dbReference type="ARBA" id="ARBA00023002"/>
    </source>
</evidence>
<evidence type="ECO:0000313" key="13">
    <source>
        <dbReference type="EMBL" id="CAG9099651.1"/>
    </source>
</evidence>
<accession>A0A1I7SWM0</accession>
<dbReference type="AlphaFoldDB" id="A0A1I7SWM0"/>
<keyword evidence="6" id="KW-0560">Oxidoreductase</keyword>
<comment type="cofactor">
    <cofactor evidence="1">
        <name>L-ascorbate</name>
        <dbReference type="ChEBI" id="CHEBI:38290"/>
    </cofactor>
</comment>
<dbReference type="EMBL" id="CAJFDI010000002">
    <property type="protein sequence ID" value="CAD5216467.1"/>
    <property type="molecule type" value="Genomic_DNA"/>
</dbReference>
<dbReference type="InterPro" id="IPR005123">
    <property type="entry name" value="Oxoglu/Fe-dep_dioxygenase_dom"/>
</dbReference>
<organism evidence="14 16">
    <name type="scientific">Bursaphelenchus xylophilus</name>
    <name type="common">Pinewood nematode worm</name>
    <name type="synonym">Aphelenchoides xylophilus</name>
    <dbReference type="NCBI Taxonomy" id="6326"/>
    <lineage>
        <taxon>Eukaryota</taxon>
        <taxon>Metazoa</taxon>
        <taxon>Ecdysozoa</taxon>
        <taxon>Nematoda</taxon>
        <taxon>Chromadorea</taxon>
        <taxon>Rhabditida</taxon>
        <taxon>Tylenchina</taxon>
        <taxon>Tylenchomorpha</taxon>
        <taxon>Aphelenchoidea</taxon>
        <taxon>Aphelenchoididae</taxon>
        <taxon>Bursaphelenchus</taxon>
    </lineage>
</organism>
<dbReference type="SMART" id="SM00702">
    <property type="entry name" value="P4Hc"/>
    <property type="match status" value="1"/>
</dbReference>
<dbReference type="eggNOG" id="KOG3844">
    <property type="taxonomic scope" value="Eukaryota"/>
</dbReference>
<sequence>MSEDYEITLKPTSVTSSLGTFAINERYQASKAEVHKSLAENKPFPHFYFEDFLSDSLGVSLLAQELKAIKTWSRKANDLYSLQQTQDLNFFDWEKYPNLCLFRRFLKKQLKDYLKEVTNLDLNDHIACTGSRYFQTDTLLPHDDSLDERAIAFIFYLSEDFTPEDGGELIVYDADLNTNRPTAEAKRFSPKQNSLFIFPVQTNTWHSVAEVLTDKVRLTLNGWFHVTGKKSAADPAPEAPLIKTSPELNVTLNDIRTWINPTYVNVGAHKAIKKEFSLRSQLTLDNFFNEDYYFEVLKELEASSFKVLGTIDRRNIERLDEKEIPKDGALRKMLDLFRSEATALFLTQWTGLKLYKVEDMDDPRPKKPRIEERVNDDVKILSSLSRVKHRYYSLIDNQMAADAEHNGYALDLVMFFMKDKVWPADGGGFISYAAENDPDEILRIPPRKNSLAIVFREPGVMQFTKYANCLVQDQEYYVFNLTYFGINYEADSELESNAAEDEDSFDDEELEDDETEEPGPSK</sequence>
<evidence type="ECO:0000313" key="16">
    <source>
        <dbReference type="WBParaSite" id="BXY_1745100.1"/>
    </source>
</evidence>
<dbReference type="Proteomes" id="UP000582659">
    <property type="component" value="Unassembled WGS sequence"/>
</dbReference>
<evidence type="ECO:0000256" key="4">
    <source>
        <dbReference type="ARBA" id="ARBA00022896"/>
    </source>
</evidence>
<dbReference type="InterPro" id="IPR051842">
    <property type="entry name" value="uS12_prolyl_hydroxylase"/>
</dbReference>
<dbReference type="EMBL" id="CAJFCV020000002">
    <property type="protein sequence ID" value="CAG9099651.1"/>
    <property type="molecule type" value="Genomic_DNA"/>
</dbReference>
<evidence type="ECO:0000256" key="1">
    <source>
        <dbReference type="ARBA" id="ARBA00001961"/>
    </source>
</evidence>
<evidence type="ECO:0000256" key="2">
    <source>
        <dbReference type="ARBA" id="ARBA00007443"/>
    </source>
</evidence>
<comment type="catalytic activity">
    <reaction evidence="9">
        <text>[ribosomal protein uS12]-L-proline + 2-oxoglutarate + O2 = [ribosomal protein uS12]-(3S)-3-hydroxy-L-proline + succinate + CO2</text>
        <dbReference type="Rhea" id="RHEA:54156"/>
        <dbReference type="Rhea" id="RHEA-COMP:13816"/>
        <dbReference type="Rhea" id="RHEA-COMP:13818"/>
        <dbReference type="ChEBI" id="CHEBI:15379"/>
        <dbReference type="ChEBI" id="CHEBI:16526"/>
        <dbReference type="ChEBI" id="CHEBI:16810"/>
        <dbReference type="ChEBI" id="CHEBI:30031"/>
        <dbReference type="ChEBI" id="CHEBI:50342"/>
        <dbReference type="ChEBI" id="CHEBI:85428"/>
    </reaction>
</comment>
<dbReference type="GO" id="GO:0006449">
    <property type="term" value="P:regulation of translational termination"/>
    <property type="evidence" value="ECO:0007669"/>
    <property type="project" value="TreeGrafter"/>
</dbReference>
<evidence type="ECO:0000256" key="7">
    <source>
        <dbReference type="ARBA" id="ARBA00023004"/>
    </source>
</evidence>
<proteinExistence type="inferred from homology"/>
<reference evidence="13" key="2">
    <citation type="submission" date="2020-08" db="EMBL/GenBank/DDBJ databases">
        <authorList>
            <person name="Kikuchi T."/>
        </authorList>
    </citation>
    <scope>NUCLEOTIDE SEQUENCE</scope>
    <source>
        <strain evidence="12">Ka4C1</strain>
    </source>
</reference>
<evidence type="ECO:0000256" key="10">
    <source>
        <dbReference type="SAM" id="MobiDB-lite"/>
    </source>
</evidence>
<dbReference type="GO" id="GO:0031418">
    <property type="term" value="F:L-ascorbic acid binding"/>
    <property type="evidence" value="ECO:0007669"/>
    <property type="project" value="UniProtKB-KW"/>
</dbReference>
<keyword evidence="3" id="KW-0479">Metal-binding</keyword>
<comment type="similarity">
    <text evidence="2">Belongs to the TPA1 family.</text>
</comment>
<dbReference type="Proteomes" id="UP000659654">
    <property type="component" value="Unassembled WGS sequence"/>
</dbReference>
<protein>
    <recommendedName>
        <fullName evidence="8">uS12 prolyl 3-hydroxylase</fullName>
    </recommendedName>
</protein>
<evidence type="ECO:0000256" key="8">
    <source>
        <dbReference type="ARBA" id="ARBA00029938"/>
    </source>
</evidence>
<evidence type="ECO:0000313" key="14">
    <source>
        <dbReference type="Proteomes" id="UP000095284"/>
    </source>
</evidence>